<feature type="compositionally biased region" description="Basic and acidic residues" evidence="1">
    <location>
        <begin position="1826"/>
        <end position="1839"/>
    </location>
</feature>
<feature type="compositionally biased region" description="Basic and acidic residues" evidence="1">
    <location>
        <begin position="988"/>
        <end position="1018"/>
    </location>
</feature>
<name>A0A9K3CTE4_9EUKA</name>
<evidence type="ECO:0000313" key="4">
    <source>
        <dbReference type="Proteomes" id="UP000265618"/>
    </source>
</evidence>
<feature type="domain" description="FACT complex subunit SPT16 PH-like" evidence="2">
    <location>
        <begin position="1476"/>
        <end position="1554"/>
    </location>
</feature>
<feature type="compositionally biased region" description="Basic and acidic residues" evidence="1">
    <location>
        <begin position="367"/>
        <end position="391"/>
    </location>
</feature>
<feature type="compositionally biased region" description="Acidic residues" evidence="1">
    <location>
        <begin position="37"/>
        <end position="71"/>
    </location>
</feature>
<dbReference type="Proteomes" id="UP000265618">
    <property type="component" value="Unassembled WGS sequence"/>
</dbReference>
<evidence type="ECO:0000313" key="3">
    <source>
        <dbReference type="EMBL" id="GIQ82013.1"/>
    </source>
</evidence>
<feature type="compositionally biased region" description="Basic and acidic residues" evidence="1">
    <location>
        <begin position="1861"/>
        <end position="1871"/>
    </location>
</feature>
<dbReference type="EMBL" id="BDIP01000561">
    <property type="protein sequence ID" value="GIQ82013.1"/>
    <property type="molecule type" value="Genomic_DNA"/>
</dbReference>
<feature type="compositionally biased region" description="Acidic residues" evidence="1">
    <location>
        <begin position="1893"/>
        <end position="1902"/>
    </location>
</feature>
<organism evidence="3 4">
    <name type="scientific">Kipferlia bialata</name>
    <dbReference type="NCBI Taxonomy" id="797122"/>
    <lineage>
        <taxon>Eukaryota</taxon>
        <taxon>Metamonada</taxon>
        <taxon>Carpediemonas-like organisms</taxon>
        <taxon>Kipferlia</taxon>
    </lineage>
</organism>
<feature type="region of interest" description="Disordered" evidence="1">
    <location>
        <begin position="1747"/>
        <end position="1902"/>
    </location>
</feature>
<feature type="compositionally biased region" description="Low complexity" evidence="1">
    <location>
        <begin position="1394"/>
        <end position="1417"/>
    </location>
</feature>
<feature type="region of interest" description="Disordered" evidence="1">
    <location>
        <begin position="353"/>
        <end position="391"/>
    </location>
</feature>
<dbReference type="Pfam" id="PF24824">
    <property type="entry name" value="PH_SPT16"/>
    <property type="match status" value="1"/>
</dbReference>
<dbReference type="InterPro" id="IPR011993">
    <property type="entry name" value="PH-like_dom_sf"/>
</dbReference>
<dbReference type="Gene3D" id="2.30.29.30">
    <property type="entry name" value="Pleckstrin-homology domain (PH domain)/Phosphotyrosine-binding domain (PTB)"/>
    <property type="match status" value="1"/>
</dbReference>
<accession>A0A9K3CTE4</accession>
<feature type="compositionally biased region" description="Acidic residues" evidence="1">
    <location>
        <begin position="1059"/>
        <end position="1073"/>
    </location>
</feature>
<feature type="region of interest" description="Disordered" evidence="1">
    <location>
        <begin position="242"/>
        <end position="287"/>
    </location>
</feature>
<feature type="compositionally biased region" description="Basic and acidic residues" evidence="1">
    <location>
        <begin position="1025"/>
        <end position="1050"/>
    </location>
</feature>
<dbReference type="PANTHER" id="PTHR45725:SF18">
    <property type="entry name" value="ORC1-LIKE AAA ATPASE DOMAIN-CONTAINING PROTEIN"/>
    <property type="match status" value="1"/>
</dbReference>
<dbReference type="PANTHER" id="PTHR45725">
    <property type="entry name" value="FORMIN HOMOLOGY 2 FAMILY MEMBER"/>
    <property type="match status" value="1"/>
</dbReference>
<comment type="caution">
    <text evidence="3">The sequence shown here is derived from an EMBL/GenBank/DDBJ whole genome shotgun (WGS) entry which is preliminary data.</text>
</comment>
<keyword evidence="4" id="KW-1185">Reference proteome</keyword>
<dbReference type="Gene3D" id="2.30.29.150">
    <property type="match status" value="1"/>
</dbReference>
<feature type="region of interest" description="Disordered" evidence="1">
    <location>
        <begin position="839"/>
        <end position="929"/>
    </location>
</feature>
<sequence length="1902" mass="207350">AGSSSNTSGSGEGDEESEGESGSGDIQEGEREREDSSSEESGEQSDSESEGDSVLEVVSSDDGEDKSESEEAQARKRLKWAETTERPWQVPRMLVNRYHIPSSADCASLSFSGDEHRDLKLAIEMRALCPDDRQMVRIHPNIVRKKGTMDPLKLLEKYTRGTDQYRTLETHPNTAVGGFFDPVCVRPNPQYTTEDPTSEPSLHVPKMNTWVKGPLVVTFREAEEGEIEPECRLEDTDSEMLAPLSESEEEESPDTGSATTARVPSTPKGKRQKGAATPKGYSQGHKAKLSKSLANLLHSDRPRRALPKVDYERKDVKPVIPHPVTHQTADVKPVLETLESARARQVVGKGRDLTRGRLPCIPNTQSRAKDRAREDQERLQPRNPRRPKEPFLELLTNPCPAIDAKVTGRAARLTSTQMARIHLYACLASSEILYKILYCFFKDSTGEHSIIPQGQSYLGVDEKTEREREQLHERTCYEMHLVSMAMSLACIVTRSACVSEARLDSADALNHPLVIAVASALFAIDEVRVVNTSNEANRQLEIDLVEYMADYVLEHQYLFTTFGWPKLNLHKYRERYVRRTGDEGVLQHSDLQTVRLVLDERYNEMNVKYETETIPKENLAEYKTAISYDSVYRTVYQIHGVSKNDAQIFAASVMATLPAVCCLTPIANLPARRTSELLPGIMCFVLCALKQYARGQVAAWERENTDELSISLDGCPEFTYPMLDSIKRSLYSNLVSRGEKINATIEQMTRAVFRGMFCTQAVPDWEWAAYIGDNCVDNWLSPGELGSVSERDTETARESRVNLMALKRQIIVLRAAYSRIEDMDPIQIDYTGARTLFRQPRSTSQSQSQRSISSSPPKRILESGLASSSCSPLPPNKGPPPMPDPSRVVSNTLDVSRAGDTTRTRTKLPSITLPSPVRRPPKGAAATVPVATTRPRTVSESDIALGDHARSVLFPAQRPPPADQDMTQKTASQLAYEKMSASLFDAQRSAKEAKDREMERAQQRAATEREREAKRLKAEAAQAEKMAKAKAAAEAERERERQKKERERAAKKAQSAIDAEGEEIVDLTMEESDPAPVPPRVTETVKKTVAPKARATPAKASTTSTPAVKAVATKSSKTPAVAPTPSKVAVPKGPPPIPLPVSTPTAHAPPLADTPMATVPVLKRSEIPPTRLAISAAAATASTAVSPAGATSQTGPSPKVSVPLQTTSTAAAAERKARQHKRTHAADLLRAAVPTQTDPVTGEVTKCSKTRTERYVGGWCPKGKALQIRPPAGKCYPLGRPHPTMRKEMDAHDALVDAKKAQRAEKKRVAAAAKAEAAKVAAAAGATQASAASGTSPTTAAVPESVVPGAAVVAPAGAPVPAAVSVTVPPPQKRPAQDASSGLTVEVPAAKRPVIAPAPAPASATATTTTPQTKASAEQMETVTNPRELGEQVMISLHYLEELKQRGLAGAPPCPPAGTQPGSLRLLLASDVSVIRNVGIVPSRTRAHTDNTGVLRAYVNGIRFTEDNLTTDILYDNVRHVLMTTHKDHLTVLHLHLRHTVVVRGQRTLNVQIVGGDYATTSEGWIALDSNQPSDSDAGAKYLALFETFLTQLREGPLKRCSAATQKAFGPEPLDAIRLGHGSHQILISPNCVCKLAPSSPQVVYPLSDIECVICDPTPKCPGHVDMTFILPDLRTPLIVPKVAVSDLKSVEPRLNSHHVKVFRNETGYKWQEELEGIRQSADRYKAFCQAGGWVRRFHPVALQYVPDGTEDGAKKSGEERERQVEKPPVAPGSAAGSTVQPTPGAPSTPPRSKVPASARQSKGSVTPKGKGSKGAAGVATPSSARRREREREKAEKRPGAATESSDSSSKQRIRVKKRKSDKESREEKQRRRERNQQVLEGRPKTAPAPKDVDEDMVIDFT</sequence>
<dbReference type="InterPro" id="IPR051425">
    <property type="entry name" value="Formin_Homology"/>
</dbReference>
<protein>
    <recommendedName>
        <fullName evidence="2">FACT complex subunit SPT16 PH-like domain-containing protein</fullName>
    </recommendedName>
</protein>
<feature type="compositionally biased region" description="Polar residues" evidence="1">
    <location>
        <begin position="254"/>
        <end position="263"/>
    </location>
</feature>
<feature type="region of interest" description="Disordered" evidence="1">
    <location>
        <begin position="1394"/>
        <end position="1427"/>
    </location>
</feature>
<feature type="region of interest" description="Disordered" evidence="1">
    <location>
        <begin position="1"/>
        <end position="78"/>
    </location>
</feature>
<evidence type="ECO:0000256" key="1">
    <source>
        <dbReference type="SAM" id="MobiDB-lite"/>
    </source>
</evidence>
<gene>
    <name evidence="3" type="ORF">KIPB_003076</name>
</gene>
<feature type="compositionally biased region" description="Pro residues" evidence="1">
    <location>
        <begin position="872"/>
        <end position="884"/>
    </location>
</feature>
<reference evidence="3 4" key="1">
    <citation type="journal article" date="2018" name="PLoS ONE">
        <title>The draft genome of Kipferlia bialata reveals reductive genome evolution in fornicate parasites.</title>
        <authorList>
            <person name="Tanifuji G."/>
            <person name="Takabayashi S."/>
            <person name="Kume K."/>
            <person name="Takagi M."/>
            <person name="Nakayama T."/>
            <person name="Kamikawa R."/>
            <person name="Inagaki Y."/>
            <person name="Hashimoto T."/>
        </authorList>
    </citation>
    <scope>NUCLEOTIDE SEQUENCE [LARGE SCALE GENOMIC DNA]</scope>
    <source>
        <strain evidence="3">NY0173</strain>
    </source>
</reference>
<proteinExistence type="predicted"/>
<feature type="compositionally biased region" description="Low complexity" evidence="1">
    <location>
        <begin position="1087"/>
        <end position="1114"/>
    </location>
</feature>
<feature type="non-terminal residue" evidence="3">
    <location>
        <position position="1"/>
    </location>
</feature>
<feature type="compositionally biased region" description="Low complexity" evidence="1">
    <location>
        <begin position="839"/>
        <end position="857"/>
    </location>
</feature>
<evidence type="ECO:0000259" key="2">
    <source>
        <dbReference type="Pfam" id="PF24824"/>
    </source>
</evidence>
<feature type="compositionally biased region" description="Basic and acidic residues" evidence="1">
    <location>
        <begin position="1752"/>
        <end position="1766"/>
    </location>
</feature>
<dbReference type="InterPro" id="IPR056595">
    <property type="entry name" value="Fact-SPT16_PH"/>
</dbReference>
<feature type="region of interest" description="Disordered" evidence="1">
    <location>
        <begin position="987"/>
        <end position="1137"/>
    </location>
</feature>